<protein>
    <submittedName>
        <fullName evidence="1">Uncharacterized protein</fullName>
    </submittedName>
</protein>
<reference evidence="1 2" key="2">
    <citation type="journal article" date="2017" name="Sci. Rep.">
        <title>Ant-infecting Ophiocordyceps genomes reveal a high diversity of potential behavioral manipulation genes and a possible major role for enterotoxins.</title>
        <authorList>
            <person name="de Bekker C."/>
            <person name="Ohm R.A."/>
            <person name="Evans H.C."/>
            <person name="Brachmann A."/>
            <person name="Hughes D.P."/>
        </authorList>
    </citation>
    <scope>NUCLEOTIDE SEQUENCE [LARGE SCALE GENOMIC DNA]</scope>
    <source>
        <strain evidence="1 2">SC16a</strain>
    </source>
</reference>
<gene>
    <name evidence="1" type="ORF">XA68_18218</name>
</gene>
<organism evidence="1 2">
    <name type="scientific">Ophiocordyceps unilateralis</name>
    <name type="common">Zombie-ant fungus</name>
    <name type="synonym">Torrubia unilateralis</name>
    <dbReference type="NCBI Taxonomy" id="268505"/>
    <lineage>
        <taxon>Eukaryota</taxon>
        <taxon>Fungi</taxon>
        <taxon>Dikarya</taxon>
        <taxon>Ascomycota</taxon>
        <taxon>Pezizomycotina</taxon>
        <taxon>Sordariomycetes</taxon>
        <taxon>Hypocreomycetidae</taxon>
        <taxon>Hypocreales</taxon>
        <taxon>Ophiocordycipitaceae</taxon>
        <taxon>Ophiocordyceps</taxon>
    </lineage>
</organism>
<evidence type="ECO:0000313" key="2">
    <source>
        <dbReference type="Proteomes" id="UP000037136"/>
    </source>
</evidence>
<dbReference type="EMBL" id="LAZP02000009">
    <property type="protein sequence ID" value="PFH63081.1"/>
    <property type="molecule type" value="Genomic_DNA"/>
</dbReference>
<name>A0A2A9PQ97_OPHUN</name>
<dbReference type="OrthoDB" id="4196148at2759"/>
<dbReference type="AlphaFoldDB" id="A0A2A9PQ97"/>
<reference evidence="1 2" key="1">
    <citation type="journal article" date="2015" name="BMC Genomics">
        <title>Gene expression during zombie ant biting behavior reflects the complexity underlying fungal parasitic behavioral manipulation.</title>
        <authorList>
            <person name="de Bekker C."/>
            <person name="Ohm R.A."/>
            <person name="Loreto R.G."/>
            <person name="Sebastian A."/>
            <person name="Albert I."/>
            <person name="Merrow M."/>
            <person name="Brachmann A."/>
            <person name="Hughes D.P."/>
        </authorList>
    </citation>
    <scope>NUCLEOTIDE SEQUENCE [LARGE SCALE GENOMIC DNA]</scope>
    <source>
        <strain evidence="1 2">SC16a</strain>
    </source>
</reference>
<accession>A0A2A9PQ97</accession>
<sequence>MTIHEPPTYEEGEPPCGQLPGSGNYTLILDGCDIYPSEPPSPFLYKLSSPVCQAAAQVYRLDKFRYRFSQTDGEGRLISRPDEIYEFQTKYTYSFKKLRSPVIIEGKTSRSRTNRCVMLEPSVTGWSSCSAEGHFKAKMSLWNQVTKGSRILWEDMAGVVVAIETRPGKKEVKKPEPLPRLEIKESLGERELDLLVACWAARLWKEAERDERPPMTWEGAKRTLRRKDNWFGSTALL</sequence>
<proteinExistence type="predicted"/>
<comment type="caution">
    <text evidence="1">The sequence shown here is derived from an EMBL/GenBank/DDBJ whole genome shotgun (WGS) entry which is preliminary data.</text>
</comment>
<evidence type="ECO:0000313" key="1">
    <source>
        <dbReference type="EMBL" id="PFH63081.1"/>
    </source>
</evidence>
<dbReference type="Proteomes" id="UP000037136">
    <property type="component" value="Unassembled WGS sequence"/>
</dbReference>
<keyword evidence="2" id="KW-1185">Reference proteome</keyword>